<reference evidence="2 3" key="1">
    <citation type="submission" date="2014-03" db="EMBL/GenBank/DDBJ databases">
        <title>The Genome Sequence of Plasmodium fragile nilgiri.</title>
        <authorList>
            <consortium name="The Broad Institute Genomics Platform"/>
            <consortium name="The Broad Institute Genome Sequencing Center for Infectious Disease"/>
            <person name="Neafsey D."/>
            <person name="Duraisingh M."/>
            <person name="Young S.K."/>
            <person name="Zeng Q."/>
            <person name="Gargeya S."/>
            <person name="Abouelleil A."/>
            <person name="Alvarado L."/>
            <person name="Chapman S.B."/>
            <person name="Gainer-Dewar J."/>
            <person name="Goldberg J."/>
            <person name="Griggs A."/>
            <person name="Gujja S."/>
            <person name="Hansen M."/>
            <person name="Howarth C."/>
            <person name="Imamovic A."/>
            <person name="Larimer J."/>
            <person name="Pearson M."/>
            <person name="Poon T.W."/>
            <person name="Priest M."/>
            <person name="Roberts A."/>
            <person name="Saif S."/>
            <person name="Shea T."/>
            <person name="Sykes S."/>
            <person name="Wortman J."/>
            <person name="Nusbaum C."/>
            <person name="Birren B."/>
        </authorList>
    </citation>
    <scope>NUCLEOTIDE SEQUENCE [LARGE SCALE GENOMIC DNA]</scope>
    <source>
        <strain evidence="3">nilgiri</strain>
    </source>
</reference>
<feature type="region of interest" description="Disordered" evidence="1">
    <location>
        <begin position="193"/>
        <end position="234"/>
    </location>
</feature>
<evidence type="ECO:0000256" key="1">
    <source>
        <dbReference type="SAM" id="MobiDB-lite"/>
    </source>
</evidence>
<sequence>MWNIFSNEDLSLNIEKREEESSEKKNRKKKGFETANNKNGLTKSGSHGSSFSIHDGKITNRAYDIKIKELRKSFRKKYRIVRTQLLKIIKIVKQFPEVDSEAEEGTTKSSNAEKGQTEKDNSERNNVGGHNVDKGKVGKKKEEDREGTTNATNNTTPHGSDDQTVMIQVELIKKLNKIIEKIDVEQLKAKKRIKTKQNNKGKNEEDGLKNKPAKQIFTAKPFDTSPKNDSRKNNINVVKNFPKKNVPSKSTNNFQYYNPQNMDENTGGMILLQNEQDSLKNEYFQNSGMSFYSKKNEGNVYDDTDEMVMTDFYMYSSTLNAGSIRKKKKSRWLGDHMNQVTTNDNGGYGRNSYNHFGGNNNYGYSAKNHDYASRHYDYAGGSLHCNYGSHNYDGENYASVTYSSGNYASGSYNYEANNNAPFGGKGNHLGGHSNQEKGAGNKIFFQNMASTSYTQSFKGEVVPLHYEPQNFPNVADGYHTKNKNKRGNMNNKKKGYKFAKDEKIRGLLRTATNEDDLVKAIGFAKNAGLHFEAKLGSKKLNKLKLEGKDGASLEV</sequence>
<proteinExistence type="predicted"/>
<gene>
    <name evidence="2" type="ORF">AK88_00752</name>
</gene>
<feature type="compositionally biased region" description="Polar residues" evidence="1">
    <location>
        <begin position="148"/>
        <end position="162"/>
    </location>
</feature>
<dbReference type="EMBL" id="KQ001650">
    <property type="protein sequence ID" value="KJP89541.1"/>
    <property type="molecule type" value="Genomic_DNA"/>
</dbReference>
<dbReference type="AlphaFoldDB" id="A0A0D9QU00"/>
<feature type="compositionally biased region" description="Basic residues" evidence="1">
    <location>
        <begin position="480"/>
        <end position="493"/>
    </location>
</feature>
<feature type="compositionally biased region" description="Basic and acidic residues" evidence="1">
    <location>
        <begin position="15"/>
        <end position="24"/>
    </location>
</feature>
<protein>
    <submittedName>
        <fullName evidence="2">Uncharacterized protein</fullName>
    </submittedName>
</protein>
<feature type="compositionally biased region" description="Polar residues" evidence="1">
    <location>
        <begin position="34"/>
        <end position="52"/>
    </location>
</feature>
<feature type="region of interest" description="Disordered" evidence="1">
    <location>
        <begin position="15"/>
        <end position="54"/>
    </location>
</feature>
<dbReference type="Proteomes" id="UP000054561">
    <property type="component" value="Unassembled WGS sequence"/>
</dbReference>
<name>A0A0D9QU00_PLAFR</name>
<dbReference type="OMA" id="VVTDFYM"/>
<feature type="region of interest" description="Disordered" evidence="1">
    <location>
        <begin position="473"/>
        <end position="493"/>
    </location>
</feature>
<organism evidence="2 3">
    <name type="scientific">Plasmodium fragile</name>
    <dbReference type="NCBI Taxonomy" id="5857"/>
    <lineage>
        <taxon>Eukaryota</taxon>
        <taxon>Sar</taxon>
        <taxon>Alveolata</taxon>
        <taxon>Apicomplexa</taxon>
        <taxon>Aconoidasida</taxon>
        <taxon>Haemosporida</taxon>
        <taxon>Plasmodiidae</taxon>
        <taxon>Plasmodium</taxon>
        <taxon>Plasmodium (Plasmodium)</taxon>
    </lineage>
</organism>
<feature type="compositionally biased region" description="Basic and acidic residues" evidence="1">
    <location>
        <begin position="131"/>
        <end position="147"/>
    </location>
</feature>
<evidence type="ECO:0000313" key="2">
    <source>
        <dbReference type="EMBL" id="KJP89541.1"/>
    </source>
</evidence>
<accession>A0A0D9QU00</accession>
<evidence type="ECO:0000313" key="3">
    <source>
        <dbReference type="Proteomes" id="UP000054561"/>
    </source>
</evidence>
<feature type="region of interest" description="Disordered" evidence="1">
    <location>
        <begin position="99"/>
        <end position="162"/>
    </location>
</feature>
<dbReference type="GeneID" id="24266066"/>
<dbReference type="RefSeq" id="XP_012333819.1">
    <property type="nucleotide sequence ID" value="XM_012478396.1"/>
</dbReference>
<keyword evidence="3" id="KW-1185">Reference proteome</keyword>
<dbReference type="OrthoDB" id="343358at2759"/>
<dbReference type="VEuPathDB" id="PlasmoDB:AK88_00752"/>